<evidence type="ECO:0000313" key="2">
    <source>
        <dbReference type="Proteomes" id="UP000267029"/>
    </source>
</evidence>
<keyword evidence="2" id="KW-1185">Reference proteome</keyword>
<sequence length="147" mass="16618">MSVIVSLHPKFGNNAHAVFTVKDDVDGELDGGAAVFDENVLSFANMRFHVASENESQVSPPFKREYIDRTFETQRILIWPPADSPNTKIPSVFYFCELVGNPSYQTKFFDLYNRLFTGNVLHSMQSHPESRQTSSLCPCRARLLSPT</sequence>
<name>A0A0R3UPA6_MESCO</name>
<protein>
    <submittedName>
        <fullName evidence="1">Uncharacterized protein</fullName>
    </submittedName>
</protein>
<accession>A0A0R3UPA6</accession>
<dbReference type="AlphaFoldDB" id="A0A0R3UPA6"/>
<proteinExistence type="predicted"/>
<dbReference type="Proteomes" id="UP000267029">
    <property type="component" value="Unassembled WGS sequence"/>
</dbReference>
<organism evidence="1 2">
    <name type="scientific">Mesocestoides corti</name>
    <name type="common">Flatworm</name>
    <dbReference type="NCBI Taxonomy" id="53468"/>
    <lineage>
        <taxon>Eukaryota</taxon>
        <taxon>Metazoa</taxon>
        <taxon>Spiralia</taxon>
        <taxon>Lophotrochozoa</taxon>
        <taxon>Platyhelminthes</taxon>
        <taxon>Cestoda</taxon>
        <taxon>Eucestoda</taxon>
        <taxon>Cyclophyllidea</taxon>
        <taxon>Mesocestoididae</taxon>
        <taxon>Mesocestoides</taxon>
    </lineage>
</organism>
<evidence type="ECO:0000313" key="1">
    <source>
        <dbReference type="EMBL" id="VDD83673.1"/>
    </source>
</evidence>
<gene>
    <name evidence="1" type="ORF">MCOS_LOCUS9676</name>
</gene>
<dbReference type="EMBL" id="UXSR01005799">
    <property type="protein sequence ID" value="VDD83673.1"/>
    <property type="molecule type" value="Genomic_DNA"/>
</dbReference>
<reference evidence="1 2" key="1">
    <citation type="submission" date="2018-10" db="EMBL/GenBank/DDBJ databases">
        <authorList>
            <consortium name="Pathogen Informatics"/>
        </authorList>
    </citation>
    <scope>NUCLEOTIDE SEQUENCE [LARGE SCALE GENOMIC DNA]</scope>
</reference>